<dbReference type="AlphaFoldDB" id="A0AAU7LYN5"/>
<proteinExistence type="predicted"/>
<protein>
    <submittedName>
        <fullName evidence="2">Uncharacterized protein</fullName>
    </submittedName>
</protein>
<accession>A0AAU7LYN5</accession>
<evidence type="ECO:0000313" key="2">
    <source>
        <dbReference type="EMBL" id="XBP72837.1"/>
    </source>
</evidence>
<sequence length="70" mass="7486">MAGDSYADAQPARNQLDPISECLQPMERKSSNAASMAASTAFDQEPKLAEIGLLIFHRFCPGAILIFTAG</sequence>
<evidence type="ECO:0000256" key="1">
    <source>
        <dbReference type="SAM" id="MobiDB-lite"/>
    </source>
</evidence>
<name>A0AAU7LYN5_9BURK</name>
<keyword evidence="2" id="KW-0614">Plasmid</keyword>
<organism evidence="2">
    <name type="scientific">Polaromonas hydrogenivorans</name>
    <dbReference type="NCBI Taxonomy" id="335476"/>
    <lineage>
        <taxon>Bacteria</taxon>
        <taxon>Pseudomonadati</taxon>
        <taxon>Pseudomonadota</taxon>
        <taxon>Betaproteobacteria</taxon>
        <taxon>Burkholderiales</taxon>
        <taxon>Comamonadaceae</taxon>
        <taxon>Polaromonas</taxon>
    </lineage>
</organism>
<dbReference type="RefSeq" id="WP_349282625.1">
    <property type="nucleotide sequence ID" value="NZ_CBCSCU010000070.1"/>
</dbReference>
<dbReference type="EMBL" id="CP157677">
    <property type="protein sequence ID" value="XBP72837.1"/>
    <property type="molecule type" value="Genomic_DNA"/>
</dbReference>
<reference evidence="2" key="1">
    <citation type="submission" date="2024-05" db="EMBL/GenBank/DDBJ databases">
        <authorList>
            <person name="Bunk B."/>
            <person name="Swiderski J."/>
            <person name="Sproer C."/>
            <person name="Thiel V."/>
        </authorList>
    </citation>
    <scope>NUCLEOTIDE SEQUENCE</scope>
    <source>
        <strain evidence="2">DSM 17735</strain>
        <plasmid evidence="2">p2</plasmid>
    </source>
</reference>
<feature type="region of interest" description="Disordered" evidence="1">
    <location>
        <begin position="1"/>
        <end position="20"/>
    </location>
</feature>
<gene>
    <name evidence="2" type="ORF">ABLV49_22720</name>
</gene>
<geneLocation type="plasmid" evidence="2">
    <name>p2</name>
</geneLocation>